<gene>
    <name evidence="1" type="ORF">B0I35DRAFT_415207</name>
</gene>
<evidence type="ECO:0000313" key="1">
    <source>
        <dbReference type="EMBL" id="KAH7303339.1"/>
    </source>
</evidence>
<evidence type="ECO:0000313" key="2">
    <source>
        <dbReference type="Proteomes" id="UP000813444"/>
    </source>
</evidence>
<dbReference type="AlphaFoldDB" id="A0A8K0SGV9"/>
<dbReference type="OrthoDB" id="4725912at2759"/>
<comment type="caution">
    <text evidence="1">The sequence shown here is derived from an EMBL/GenBank/DDBJ whole genome shotgun (WGS) entry which is preliminary data.</text>
</comment>
<proteinExistence type="predicted"/>
<keyword evidence="2" id="KW-1185">Reference proteome</keyword>
<sequence>MDPQPYITLIGPDKHGIIARLDPATGTRHPVIAAQINNSSKPQIKLARMLPNNLQQPFATASYSSLSGSLRVNVEGLPEIKLEQSWEGMQYAKEFKAPPELGGTGGKMAWKPAGWGDVNELWDAQGTKVARFKSMRLKNDPQLDVFVQASDAFVDVVLLAALGLLVEGGKSLKFLGDMVGAVAG</sequence>
<reference evidence="1" key="1">
    <citation type="journal article" date="2021" name="Nat. Commun.">
        <title>Genetic determinants of endophytism in the Arabidopsis root mycobiome.</title>
        <authorList>
            <person name="Mesny F."/>
            <person name="Miyauchi S."/>
            <person name="Thiergart T."/>
            <person name="Pickel B."/>
            <person name="Atanasova L."/>
            <person name="Karlsson M."/>
            <person name="Huettel B."/>
            <person name="Barry K.W."/>
            <person name="Haridas S."/>
            <person name="Chen C."/>
            <person name="Bauer D."/>
            <person name="Andreopoulos W."/>
            <person name="Pangilinan J."/>
            <person name="LaButti K."/>
            <person name="Riley R."/>
            <person name="Lipzen A."/>
            <person name="Clum A."/>
            <person name="Drula E."/>
            <person name="Henrissat B."/>
            <person name="Kohler A."/>
            <person name="Grigoriev I.V."/>
            <person name="Martin F.M."/>
            <person name="Hacquard S."/>
        </authorList>
    </citation>
    <scope>NUCLEOTIDE SEQUENCE</scope>
    <source>
        <strain evidence="1">MPI-CAGE-CH-0235</strain>
    </source>
</reference>
<dbReference type="Proteomes" id="UP000813444">
    <property type="component" value="Unassembled WGS sequence"/>
</dbReference>
<protein>
    <submittedName>
        <fullName evidence="1">Uncharacterized protein</fullName>
    </submittedName>
</protein>
<accession>A0A8K0SGV9</accession>
<name>A0A8K0SGV9_9HYPO</name>
<organism evidence="1 2">
    <name type="scientific">Stachybotrys elegans</name>
    <dbReference type="NCBI Taxonomy" id="80388"/>
    <lineage>
        <taxon>Eukaryota</taxon>
        <taxon>Fungi</taxon>
        <taxon>Dikarya</taxon>
        <taxon>Ascomycota</taxon>
        <taxon>Pezizomycotina</taxon>
        <taxon>Sordariomycetes</taxon>
        <taxon>Hypocreomycetidae</taxon>
        <taxon>Hypocreales</taxon>
        <taxon>Stachybotryaceae</taxon>
        <taxon>Stachybotrys</taxon>
    </lineage>
</organism>
<dbReference type="EMBL" id="JAGPNK010000035">
    <property type="protein sequence ID" value="KAH7303339.1"/>
    <property type="molecule type" value="Genomic_DNA"/>
</dbReference>